<dbReference type="Pfam" id="PF00884">
    <property type="entry name" value="Sulfatase"/>
    <property type="match status" value="1"/>
</dbReference>
<evidence type="ECO:0000256" key="7">
    <source>
        <dbReference type="SAM" id="SignalP"/>
    </source>
</evidence>
<sequence>MRKVLRLVVLCLIVNFMQAKSRKNILFLVADDMRPDLGVYRSGDPVIHTPNLDALAGKSLLLKKAYVQQAYCSPSRTSLLTGRRPDTTHVYDLVHYFRQSGGNFTTIPQYFKERGYNSIGMGKIFHPGRKASEFDDPISWSRPYFHSDENEAYQGRKHSWRAVSKDEYNDKPLPDIQLANKAIEVLRQVGPAAKRGEQPFFMAVGFYKPHLPFVFPEEYLSLYPPENIKLPKNGYIPAHMPPIAWSKYWELLIYKDIAELQVSGQPNTSLPRDVVMNLRRAYYSSISFIDNEVGRVLQELKTLGLEDNTIVSFLGDHGWQLGEHGEWCKHTNFEDALHAPMMIRVPGITDGGIVSERLTEFVDLFPTLVESAGFTPLTLCSEVNSTKTILCREGTSLMPLMQNPTRKWKSAAFSQYPRYLNGLLIMGYSVRNDKFRYTEWVQFNRKPSFKPNWNILYGAELYDHTTDPGENFNRADEAEYHDHRVTLMGLLHKGWRNSLPPALEK</sequence>
<keyword evidence="3" id="KW-0479">Metal-binding</keyword>
<gene>
    <name evidence="9" type="ORF">SNE40_023564</name>
</gene>
<reference evidence="9 10" key="1">
    <citation type="submission" date="2024-01" db="EMBL/GenBank/DDBJ databases">
        <title>The genome of the rayed Mediterranean limpet Patella caerulea (Linnaeus, 1758).</title>
        <authorList>
            <person name="Anh-Thu Weber A."/>
            <person name="Halstead-Nussloch G."/>
        </authorList>
    </citation>
    <scope>NUCLEOTIDE SEQUENCE [LARGE SCALE GENOMIC DNA]</scope>
    <source>
        <strain evidence="9">AATW-2023a</strain>
        <tissue evidence="9">Whole specimen</tissue>
    </source>
</reference>
<evidence type="ECO:0000256" key="3">
    <source>
        <dbReference type="ARBA" id="ARBA00022723"/>
    </source>
</evidence>
<evidence type="ECO:0000256" key="4">
    <source>
        <dbReference type="ARBA" id="ARBA00022729"/>
    </source>
</evidence>
<proteinExistence type="inferred from homology"/>
<dbReference type="SUPFAM" id="SSF53649">
    <property type="entry name" value="Alkaline phosphatase-like"/>
    <property type="match status" value="1"/>
</dbReference>
<organism evidence="9 10">
    <name type="scientific">Patella caerulea</name>
    <name type="common">Rayed Mediterranean limpet</name>
    <dbReference type="NCBI Taxonomy" id="87958"/>
    <lineage>
        <taxon>Eukaryota</taxon>
        <taxon>Metazoa</taxon>
        <taxon>Spiralia</taxon>
        <taxon>Lophotrochozoa</taxon>
        <taxon>Mollusca</taxon>
        <taxon>Gastropoda</taxon>
        <taxon>Patellogastropoda</taxon>
        <taxon>Patelloidea</taxon>
        <taxon>Patellidae</taxon>
        <taxon>Patella</taxon>
    </lineage>
</organism>
<feature type="signal peptide" evidence="7">
    <location>
        <begin position="1"/>
        <end position="19"/>
    </location>
</feature>
<dbReference type="EMBL" id="JAZGQO010000022">
    <property type="protein sequence ID" value="KAK6165212.1"/>
    <property type="molecule type" value="Genomic_DNA"/>
</dbReference>
<comment type="cofactor">
    <cofactor evidence="1">
        <name>Ca(2+)</name>
        <dbReference type="ChEBI" id="CHEBI:29108"/>
    </cofactor>
</comment>
<evidence type="ECO:0000256" key="5">
    <source>
        <dbReference type="ARBA" id="ARBA00022801"/>
    </source>
</evidence>
<dbReference type="GO" id="GO:0046872">
    <property type="term" value="F:metal ion binding"/>
    <property type="evidence" value="ECO:0007669"/>
    <property type="project" value="UniProtKB-KW"/>
</dbReference>
<dbReference type="PANTHER" id="PTHR45953">
    <property type="entry name" value="IDURONATE 2-SULFATASE"/>
    <property type="match status" value="1"/>
</dbReference>
<comment type="similarity">
    <text evidence="2">Belongs to the sulfatase family.</text>
</comment>
<evidence type="ECO:0000259" key="8">
    <source>
        <dbReference type="Pfam" id="PF00884"/>
    </source>
</evidence>
<protein>
    <recommendedName>
        <fullName evidence="8">Sulfatase N-terminal domain-containing protein</fullName>
    </recommendedName>
</protein>
<evidence type="ECO:0000313" key="10">
    <source>
        <dbReference type="Proteomes" id="UP001347796"/>
    </source>
</evidence>
<dbReference type="PANTHER" id="PTHR45953:SF1">
    <property type="entry name" value="IDURONATE 2-SULFATASE"/>
    <property type="match status" value="1"/>
</dbReference>
<name>A0AAN8IVG4_PATCE</name>
<accession>A0AAN8IVG4</accession>
<evidence type="ECO:0000256" key="6">
    <source>
        <dbReference type="ARBA" id="ARBA00022837"/>
    </source>
</evidence>
<dbReference type="InterPro" id="IPR035874">
    <property type="entry name" value="IDS"/>
</dbReference>
<keyword evidence="10" id="KW-1185">Reference proteome</keyword>
<keyword evidence="5" id="KW-0378">Hydrolase</keyword>
<dbReference type="InterPro" id="IPR017850">
    <property type="entry name" value="Alkaline_phosphatase_core_sf"/>
</dbReference>
<evidence type="ECO:0000256" key="1">
    <source>
        <dbReference type="ARBA" id="ARBA00001913"/>
    </source>
</evidence>
<evidence type="ECO:0000256" key="2">
    <source>
        <dbReference type="ARBA" id="ARBA00008779"/>
    </source>
</evidence>
<dbReference type="CDD" id="cd16030">
    <property type="entry name" value="iduronate-2-sulfatase"/>
    <property type="match status" value="1"/>
</dbReference>
<dbReference type="GO" id="GO:0004423">
    <property type="term" value="F:iduronate-2-sulfatase activity"/>
    <property type="evidence" value="ECO:0007669"/>
    <property type="project" value="InterPro"/>
</dbReference>
<dbReference type="GO" id="GO:0005737">
    <property type="term" value="C:cytoplasm"/>
    <property type="evidence" value="ECO:0007669"/>
    <property type="project" value="TreeGrafter"/>
</dbReference>
<dbReference type="InterPro" id="IPR000917">
    <property type="entry name" value="Sulfatase_N"/>
</dbReference>
<keyword evidence="6" id="KW-0106">Calcium</keyword>
<feature type="chain" id="PRO_5043019564" description="Sulfatase N-terminal domain-containing protein" evidence="7">
    <location>
        <begin position="20"/>
        <end position="505"/>
    </location>
</feature>
<feature type="domain" description="Sulfatase N-terminal" evidence="8">
    <location>
        <begin position="23"/>
        <end position="373"/>
    </location>
</feature>
<dbReference type="Gene3D" id="3.40.720.10">
    <property type="entry name" value="Alkaline Phosphatase, subunit A"/>
    <property type="match status" value="1"/>
</dbReference>
<dbReference type="Proteomes" id="UP001347796">
    <property type="component" value="Unassembled WGS sequence"/>
</dbReference>
<dbReference type="AlphaFoldDB" id="A0AAN8IVG4"/>
<evidence type="ECO:0000313" key="9">
    <source>
        <dbReference type="EMBL" id="KAK6165212.1"/>
    </source>
</evidence>
<keyword evidence="4 7" id="KW-0732">Signal</keyword>
<comment type="caution">
    <text evidence="9">The sequence shown here is derived from an EMBL/GenBank/DDBJ whole genome shotgun (WGS) entry which is preliminary data.</text>
</comment>